<dbReference type="Pfam" id="PF00072">
    <property type="entry name" value="Response_reg"/>
    <property type="match status" value="1"/>
</dbReference>
<dbReference type="SUPFAM" id="SSF55874">
    <property type="entry name" value="ATPase domain of HSP90 chaperone/DNA topoisomerase II/histidine kinase"/>
    <property type="match status" value="1"/>
</dbReference>
<dbReference type="FunFam" id="3.30.565.10:FF:000010">
    <property type="entry name" value="Sensor histidine kinase RcsC"/>
    <property type="match status" value="1"/>
</dbReference>
<dbReference type="AlphaFoldDB" id="A0A3B0RIX3"/>
<dbReference type="InterPro" id="IPR035965">
    <property type="entry name" value="PAS-like_dom_sf"/>
</dbReference>
<dbReference type="CDD" id="cd17546">
    <property type="entry name" value="REC_hyHK_CKI1_RcsC-like"/>
    <property type="match status" value="1"/>
</dbReference>
<evidence type="ECO:0000256" key="1">
    <source>
        <dbReference type="ARBA" id="ARBA00022553"/>
    </source>
</evidence>
<evidence type="ECO:0000256" key="3">
    <source>
        <dbReference type="SAM" id="MobiDB-lite"/>
    </source>
</evidence>
<dbReference type="SUPFAM" id="SSF52172">
    <property type="entry name" value="CheY-like"/>
    <property type="match status" value="2"/>
</dbReference>
<dbReference type="Pfam" id="PF02518">
    <property type="entry name" value="HATPase_c"/>
    <property type="match status" value="1"/>
</dbReference>
<keyword evidence="6" id="KW-0418">Kinase</keyword>
<dbReference type="SUPFAM" id="SSF55785">
    <property type="entry name" value="PYP-like sensor domain (PAS domain)"/>
    <property type="match status" value="1"/>
</dbReference>
<dbReference type="EMBL" id="UOEH01000067">
    <property type="protein sequence ID" value="VAV91561.1"/>
    <property type="molecule type" value="Genomic_DNA"/>
</dbReference>
<evidence type="ECO:0000313" key="6">
    <source>
        <dbReference type="EMBL" id="VAV91561.1"/>
    </source>
</evidence>
<dbReference type="InterPro" id="IPR003661">
    <property type="entry name" value="HisK_dim/P_dom"/>
</dbReference>
<dbReference type="Pfam" id="PF00512">
    <property type="entry name" value="HisKA"/>
    <property type="match status" value="1"/>
</dbReference>
<dbReference type="SMART" id="SM00387">
    <property type="entry name" value="HATPase_c"/>
    <property type="match status" value="1"/>
</dbReference>
<dbReference type="InterPro" id="IPR036890">
    <property type="entry name" value="HATPase_C_sf"/>
</dbReference>
<dbReference type="GO" id="GO:0000155">
    <property type="term" value="F:phosphorelay sensor kinase activity"/>
    <property type="evidence" value="ECO:0007669"/>
    <property type="project" value="InterPro"/>
</dbReference>
<dbReference type="InterPro" id="IPR001789">
    <property type="entry name" value="Sig_transdc_resp-reg_receiver"/>
</dbReference>
<dbReference type="Gene3D" id="1.10.287.130">
    <property type="match status" value="1"/>
</dbReference>
<organism evidence="6">
    <name type="scientific">hydrothermal vent metagenome</name>
    <dbReference type="NCBI Taxonomy" id="652676"/>
    <lineage>
        <taxon>unclassified sequences</taxon>
        <taxon>metagenomes</taxon>
        <taxon>ecological metagenomes</taxon>
    </lineage>
</organism>
<reference evidence="6" key="1">
    <citation type="submission" date="2018-06" db="EMBL/GenBank/DDBJ databases">
        <authorList>
            <person name="Zhirakovskaya E."/>
        </authorList>
    </citation>
    <scope>NUCLEOTIDE SEQUENCE</scope>
</reference>
<keyword evidence="6" id="KW-0808">Transferase</keyword>
<dbReference type="PROSITE" id="PS50110">
    <property type="entry name" value="RESPONSE_REGULATORY"/>
    <property type="match status" value="2"/>
</dbReference>
<gene>
    <name evidence="6" type="ORF">MNBD_ALPHA05-2306</name>
</gene>
<keyword evidence="1" id="KW-0597">Phosphoprotein</keyword>
<protein>
    <submittedName>
        <fullName evidence="6">Signal transduction histidine kinase</fullName>
    </submittedName>
</protein>
<feature type="domain" description="Response regulatory" evidence="5">
    <location>
        <begin position="504"/>
        <end position="621"/>
    </location>
</feature>
<evidence type="ECO:0000259" key="4">
    <source>
        <dbReference type="PROSITE" id="PS50109"/>
    </source>
</evidence>
<dbReference type="SUPFAM" id="SSF47384">
    <property type="entry name" value="Homodimeric domain of signal transducing histidine kinase"/>
    <property type="match status" value="1"/>
</dbReference>
<dbReference type="Gene3D" id="3.30.565.10">
    <property type="entry name" value="Histidine kinase-like ATPase, C-terminal domain"/>
    <property type="match status" value="1"/>
</dbReference>
<dbReference type="PANTHER" id="PTHR45339">
    <property type="entry name" value="HYBRID SIGNAL TRANSDUCTION HISTIDINE KINASE J"/>
    <property type="match status" value="1"/>
</dbReference>
<keyword evidence="2" id="KW-0902">Two-component regulatory system</keyword>
<sequence length="631" mass="67599">MRAGDRGDPRYIRELIVVCDRDGAIRFVSRAFARLFTTPPEKWVGRAFAPGNHAASRGAPAAYRTSAQVGARDLIIDWEESVLSAGERLYAGVSIDPSDTDDNDVSRRPKAGAEANSSNSADTASGVNGAASMQFLATMSHEMRTPLNGIIGMTGLLLDTVLEPNQRAYAESVRESGAALLALINDLLDYAKIDAGKLELDAQPFSPFSLIQGVAELLSPRAADKGVEITAYIDEKIPATLFGDEARLRQVLINLTGNGVKFTDSGGVSIEAHLVKKDAAVATVRMDVRDTGIGIPSTIRAKIFDEFSQAGGDTDKRNEGTGLGLSIAQKIVRAMQGDITIDSTAGAGSVFSFEVAFDYEETQHTDRLQIDTPVIIATRSPILQRSLELQLQSIGVRRVFCASSAREAHQTIEENPSAVLLCDIYLASEGAAPLARAADRSFVMLSPLTRDRIGELREAGFEGYFIKPIRQASLYDQLAGEPAKATPEAPLPRANTAAPKAIFNILLAEDNQINAVLATAIIKRAGHKVDVAVNGGDAVDALERGAYDVVLMDMHMPEIDGLTAARRIRKLESRNASVPIIALTANAMASDRQKCIAAGMDDFISKPFEPDELVAVIEKWGGAKSDFSVAS</sequence>
<dbReference type="InterPro" id="IPR005467">
    <property type="entry name" value="His_kinase_dom"/>
</dbReference>
<evidence type="ECO:0000256" key="2">
    <source>
        <dbReference type="ARBA" id="ARBA00023012"/>
    </source>
</evidence>
<dbReference type="PROSITE" id="PS50109">
    <property type="entry name" value="HIS_KIN"/>
    <property type="match status" value="1"/>
</dbReference>
<name>A0A3B0RIX3_9ZZZZ</name>
<feature type="region of interest" description="Disordered" evidence="3">
    <location>
        <begin position="94"/>
        <end position="125"/>
    </location>
</feature>
<dbReference type="InterPro" id="IPR011006">
    <property type="entry name" value="CheY-like_superfamily"/>
</dbReference>
<dbReference type="InterPro" id="IPR004358">
    <property type="entry name" value="Sig_transdc_His_kin-like_C"/>
</dbReference>
<dbReference type="InterPro" id="IPR003594">
    <property type="entry name" value="HATPase_dom"/>
</dbReference>
<dbReference type="SMART" id="SM00388">
    <property type="entry name" value="HisKA"/>
    <property type="match status" value="1"/>
</dbReference>
<feature type="domain" description="Histidine kinase" evidence="4">
    <location>
        <begin position="138"/>
        <end position="359"/>
    </location>
</feature>
<feature type="compositionally biased region" description="Polar residues" evidence="3">
    <location>
        <begin position="115"/>
        <end position="125"/>
    </location>
</feature>
<dbReference type="InterPro" id="IPR036097">
    <property type="entry name" value="HisK_dim/P_sf"/>
</dbReference>
<dbReference type="CDD" id="cd00082">
    <property type="entry name" value="HisKA"/>
    <property type="match status" value="1"/>
</dbReference>
<dbReference type="CDD" id="cd16922">
    <property type="entry name" value="HATPase_EvgS-ArcB-TorS-like"/>
    <property type="match status" value="1"/>
</dbReference>
<dbReference type="PANTHER" id="PTHR45339:SF1">
    <property type="entry name" value="HYBRID SIGNAL TRANSDUCTION HISTIDINE KINASE J"/>
    <property type="match status" value="1"/>
</dbReference>
<dbReference type="Gene3D" id="3.40.50.2300">
    <property type="match status" value="2"/>
</dbReference>
<proteinExistence type="predicted"/>
<dbReference type="SMART" id="SM00448">
    <property type="entry name" value="REC"/>
    <property type="match status" value="2"/>
</dbReference>
<evidence type="ECO:0000259" key="5">
    <source>
        <dbReference type="PROSITE" id="PS50110"/>
    </source>
</evidence>
<accession>A0A3B0RIX3</accession>
<feature type="domain" description="Response regulatory" evidence="5">
    <location>
        <begin position="373"/>
        <end position="482"/>
    </location>
</feature>
<dbReference type="PRINTS" id="PR00344">
    <property type="entry name" value="BCTRLSENSOR"/>
</dbReference>